<protein>
    <submittedName>
        <fullName evidence="2">Putative oxidoreductase-like protein</fullName>
    </submittedName>
</protein>
<accession>A0A420IEZ5</accession>
<comment type="caution">
    <text evidence="2">The sequence shown here is derived from an EMBL/GenBank/DDBJ whole genome shotgun (WGS) entry which is preliminary data.</text>
</comment>
<name>A0A420IEZ5_9PEZI</name>
<proteinExistence type="predicted"/>
<organism evidence="2 3">
    <name type="scientific">Golovinomyces cichoracearum</name>
    <dbReference type="NCBI Taxonomy" id="62708"/>
    <lineage>
        <taxon>Eukaryota</taxon>
        <taxon>Fungi</taxon>
        <taxon>Dikarya</taxon>
        <taxon>Ascomycota</taxon>
        <taxon>Pezizomycotina</taxon>
        <taxon>Leotiomycetes</taxon>
        <taxon>Erysiphales</taxon>
        <taxon>Erysiphaceae</taxon>
        <taxon>Golovinomyces</taxon>
    </lineage>
</organism>
<dbReference type="AlphaFoldDB" id="A0A420IEZ5"/>
<dbReference type="Proteomes" id="UP000285326">
    <property type="component" value="Unassembled WGS sequence"/>
</dbReference>
<sequence>MPVYKGISLKIISQVDYKIHPEFPHPESTQFTYRSPESRKVFEDDSSPYISNDSKADSLLGRPSMVSVFIPSLRGSHFWLRYNFGELSVNQSSIFHFKLLLNGKCVKSWSVNSKEKPEGQIKQSFYSSGRKWNRVQERISLESIGKENKPFLCDEKKSSYPTRFNGLIEVVLFKSPGRKRRLHLLPEFKALDYENISSNQELLASTQRKDSSFAMFKFHCRDWDFINNLQVMPINNHLPTRPTSPIGQKLLQSHHFSRAKNEKDTRCKEENSINYGVTCSARIGLHDSSKCAMNVLPNLRKSPSSNNLRGAQHNSPTLNSPEYSLRMKEYDSVTDLESNSESIESQCTYSHDNCTSQIIFQRNSSVELVPRHSRSNSSISNTFSITSSLISYIDENNAPPETVEIGTAAVQLISDRASHSHQLSYTLQT</sequence>
<feature type="region of interest" description="Disordered" evidence="1">
    <location>
        <begin position="302"/>
        <end position="321"/>
    </location>
</feature>
<evidence type="ECO:0000313" key="3">
    <source>
        <dbReference type="Proteomes" id="UP000285326"/>
    </source>
</evidence>
<reference evidence="2 3" key="1">
    <citation type="journal article" date="2018" name="BMC Genomics">
        <title>Comparative genome analyses reveal sequence features reflecting distinct modes of host-adaptation between dicot and monocot powdery mildew.</title>
        <authorList>
            <person name="Wu Y."/>
            <person name="Ma X."/>
            <person name="Pan Z."/>
            <person name="Kale S.D."/>
            <person name="Song Y."/>
            <person name="King H."/>
            <person name="Zhang Q."/>
            <person name="Presley C."/>
            <person name="Deng X."/>
            <person name="Wei C.I."/>
            <person name="Xiao S."/>
        </authorList>
    </citation>
    <scope>NUCLEOTIDE SEQUENCE [LARGE SCALE GENOMIC DNA]</scope>
    <source>
        <strain evidence="2">UMSG1</strain>
    </source>
</reference>
<evidence type="ECO:0000256" key="1">
    <source>
        <dbReference type="SAM" id="MobiDB-lite"/>
    </source>
</evidence>
<evidence type="ECO:0000313" key="2">
    <source>
        <dbReference type="EMBL" id="RKF73106.1"/>
    </source>
</evidence>
<dbReference type="EMBL" id="MCBS01024583">
    <property type="protein sequence ID" value="RKF73106.1"/>
    <property type="molecule type" value="Genomic_DNA"/>
</dbReference>
<gene>
    <name evidence="2" type="ORF">GcM1_245030</name>
</gene>